<keyword evidence="1" id="KW-0812">Transmembrane</keyword>
<sequence length="116" mass="12394">MDALTWARDVVLLLHLIGFAALLGGAIVQLRDREPLVNAAMVHGALVQLVSGVGLVVLDEVDDQDWDALQVGTKLVVTLFVALLVVVNRRYSSIPRGLLAMITVLTVGNAAVAVLW</sequence>
<protein>
    <recommendedName>
        <fullName evidence="4">Integral membrane protein</fullName>
    </recommendedName>
</protein>
<dbReference type="AlphaFoldDB" id="A0A1G6XP89"/>
<evidence type="ECO:0008006" key="4">
    <source>
        <dbReference type="Google" id="ProtNLM"/>
    </source>
</evidence>
<dbReference type="STRING" id="675864.SAMN04489747_1747"/>
<dbReference type="EMBL" id="LT629688">
    <property type="protein sequence ID" value="SDD79106.1"/>
    <property type="molecule type" value="Genomic_DNA"/>
</dbReference>
<evidence type="ECO:0000313" key="3">
    <source>
        <dbReference type="Proteomes" id="UP000198546"/>
    </source>
</evidence>
<evidence type="ECO:0000313" key="2">
    <source>
        <dbReference type="EMBL" id="SDD79106.1"/>
    </source>
</evidence>
<gene>
    <name evidence="2" type="ORF">SAMN04489747_1747</name>
</gene>
<proteinExistence type="predicted"/>
<reference evidence="2 3" key="1">
    <citation type="submission" date="2016-10" db="EMBL/GenBank/DDBJ databases">
        <authorList>
            <person name="de Groot N.N."/>
        </authorList>
    </citation>
    <scope>NUCLEOTIDE SEQUENCE [LARGE SCALE GENOMIC DNA]</scope>
    <source>
        <strain evidence="2 3">MON 2.2</strain>
    </source>
</reference>
<evidence type="ECO:0000256" key="1">
    <source>
        <dbReference type="SAM" id="Phobius"/>
    </source>
</evidence>
<keyword evidence="1" id="KW-0472">Membrane</keyword>
<keyword evidence="1" id="KW-1133">Transmembrane helix</keyword>
<organism evidence="2 3">
    <name type="scientific">Auraticoccus monumenti</name>
    <dbReference type="NCBI Taxonomy" id="675864"/>
    <lineage>
        <taxon>Bacteria</taxon>
        <taxon>Bacillati</taxon>
        <taxon>Actinomycetota</taxon>
        <taxon>Actinomycetes</taxon>
        <taxon>Propionibacteriales</taxon>
        <taxon>Propionibacteriaceae</taxon>
        <taxon>Auraticoccus</taxon>
    </lineage>
</organism>
<accession>A0A1G6XP89</accession>
<feature type="transmembrane region" description="Helical" evidence="1">
    <location>
        <begin position="68"/>
        <end position="86"/>
    </location>
</feature>
<feature type="transmembrane region" description="Helical" evidence="1">
    <location>
        <begin position="98"/>
        <end position="115"/>
    </location>
</feature>
<dbReference type="RefSeq" id="WP_231946564.1">
    <property type="nucleotide sequence ID" value="NZ_LT629688.1"/>
</dbReference>
<feature type="transmembrane region" description="Helical" evidence="1">
    <location>
        <begin position="12"/>
        <end position="30"/>
    </location>
</feature>
<name>A0A1G6XP89_9ACTN</name>
<keyword evidence="3" id="KW-1185">Reference proteome</keyword>
<dbReference type="Proteomes" id="UP000198546">
    <property type="component" value="Chromosome i"/>
</dbReference>
<feature type="transmembrane region" description="Helical" evidence="1">
    <location>
        <begin position="37"/>
        <end position="56"/>
    </location>
</feature>